<dbReference type="InterPro" id="IPR049945">
    <property type="entry name" value="AAA_22"/>
</dbReference>
<comment type="caution">
    <text evidence="3">The sequence shown here is derived from an EMBL/GenBank/DDBJ whole genome shotgun (WGS) entry which is preliminary data.</text>
</comment>
<dbReference type="Gene3D" id="3.40.50.300">
    <property type="entry name" value="P-loop containing nucleotide triphosphate hydrolases"/>
    <property type="match status" value="2"/>
</dbReference>
<organism evidence="3 4">
    <name type="scientific">Hymenobacter ruricola</name>
    <dbReference type="NCBI Taxonomy" id="2791023"/>
    <lineage>
        <taxon>Bacteria</taxon>
        <taxon>Pseudomonadati</taxon>
        <taxon>Bacteroidota</taxon>
        <taxon>Cytophagia</taxon>
        <taxon>Cytophagales</taxon>
        <taxon>Hymenobacteraceae</taxon>
        <taxon>Hymenobacter</taxon>
    </lineage>
</organism>
<dbReference type="SUPFAM" id="SSF52540">
    <property type="entry name" value="P-loop containing nucleoside triphosphate hydrolases"/>
    <property type="match status" value="1"/>
</dbReference>
<evidence type="ECO:0000256" key="1">
    <source>
        <dbReference type="ARBA" id="ARBA00034923"/>
    </source>
</evidence>
<gene>
    <name evidence="3" type="ORF">I2H31_15435</name>
</gene>
<dbReference type="PANTHER" id="PTHR11070:SF2">
    <property type="entry name" value="ATP-DEPENDENT DNA HELICASE SRS2"/>
    <property type="match status" value="1"/>
</dbReference>
<evidence type="ECO:0000259" key="2">
    <source>
        <dbReference type="Pfam" id="PF13401"/>
    </source>
</evidence>
<evidence type="ECO:0000313" key="3">
    <source>
        <dbReference type="EMBL" id="MBF9222495.1"/>
    </source>
</evidence>
<reference evidence="3 4" key="1">
    <citation type="submission" date="2020-11" db="EMBL/GenBank/DDBJ databases">
        <authorList>
            <person name="Kim M.K."/>
        </authorList>
    </citation>
    <scope>NUCLEOTIDE SEQUENCE [LARGE SCALE GENOMIC DNA]</scope>
    <source>
        <strain evidence="3 4">BT662</strain>
    </source>
</reference>
<evidence type="ECO:0000313" key="4">
    <source>
        <dbReference type="Proteomes" id="UP000618931"/>
    </source>
</evidence>
<accession>A0ABS0I6C5</accession>
<dbReference type="Pfam" id="PF13401">
    <property type="entry name" value="AAA_22"/>
    <property type="match status" value="1"/>
</dbReference>
<dbReference type="RefSeq" id="WP_196293936.1">
    <property type="nucleotide sequence ID" value="NZ_JADQDM010000007.1"/>
</dbReference>
<dbReference type="InterPro" id="IPR000212">
    <property type="entry name" value="DNA_helicase_UvrD/REP"/>
</dbReference>
<proteinExistence type="predicted"/>
<dbReference type="EMBL" id="JADQDM010000007">
    <property type="protein sequence ID" value="MBF9222495.1"/>
    <property type="molecule type" value="Genomic_DNA"/>
</dbReference>
<dbReference type="Proteomes" id="UP000618931">
    <property type="component" value="Unassembled WGS sequence"/>
</dbReference>
<keyword evidence="4" id="KW-1185">Reference proteome</keyword>
<dbReference type="PANTHER" id="PTHR11070">
    <property type="entry name" value="UVRD / RECB / PCRA DNA HELICASE FAMILY MEMBER"/>
    <property type="match status" value="1"/>
</dbReference>
<name>A0ABS0I6C5_9BACT</name>
<feature type="domain" description="ORC1/DEAH AAA+ ATPase" evidence="2">
    <location>
        <begin position="30"/>
        <end position="145"/>
    </location>
</feature>
<protein>
    <recommendedName>
        <fullName evidence="1">DNA 3'-5' helicase II</fullName>
    </recommendedName>
</protein>
<dbReference type="InterPro" id="IPR027417">
    <property type="entry name" value="P-loop_NTPase"/>
</dbReference>
<sequence length="379" mass="44008">MPFKFNTITEEDILKSPGGLNMLSAIKYNGPRHMLVTGPPGSGKTTVTLMRATRQLLKEKTVRLLTYQHLLRYSLISIADPILKDHIHTIYGWLYHTFEINSEAHTKAEMEALMKKSGLKVDEILVDEGQDLPKTIFEALPTIASRIAVGADSGQMFYEKGTRSEVIGEILEAHLDLMPIPLQFNYRNFFETYDFARQFMPPDARSTVLLEHMPKGKGGADQRPIVIQTINDENTLERIIDLMLDNEFVNVAVLFYYPHEVDIWHRRIRDRLAQDRPDLYISKFHSDMSVYQRDQEAEKMQNFVVTTYKYIKGLEFQVVIMPSMQYAMSKPKIETPQHYYVACTRATQKLFLLYSTPDKPLWMKGFRPETYVHQVYRPL</sequence>